<comment type="caution">
    <text evidence="3">The sequence shown here is derived from an EMBL/GenBank/DDBJ whole genome shotgun (WGS) entry which is preliminary data.</text>
</comment>
<keyword evidence="1" id="KW-0175">Coiled coil</keyword>
<feature type="compositionally biased region" description="Low complexity" evidence="2">
    <location>
        <begin position="1345"/>
        <end position="1355"/>
    </location>
</feature>
<dbReference type="InterPro" id="IPR013496">
    <property type="entry name" value="CHP02680"/>
</dbReference>
<feature type="region of interest" description="Disordered" evidence="2">
    <location>
        <begin position="327"/>
        <end position="362"/>
    </location>
</feature>
<evidence type="ECO:0000313" key="4">
    <source>
        <dbReference type="Proteomes" id="UP001597097"/>
    </source>
</evidence>
<keyword evidence="4" id="KW-1185">Reference proteome</keyword>
<evidence type="ECO:0000256" key="2">
    <source>
        <dbReference type="SAM" id="MobiDB-lite"/>
    </source>
</evidence>
<sequence length="1372" mass="148627">MLPEPTSERWKPLRAGLVDLFYYDVEEFHFHDGRLLLRGNNGTGKSKVLALTLPFLLDGELAPHRVEPDGDRQKRMEWNLLLGGKHPHAERLGYAWLEFGRRAADGTQEFRTIGCGLKAVKDRGIVRHWFFVTPQRLGLDLHLLSATGVVLTREKLREAIEGQGMVYDRAADYRRAVDEAMFGLGEYRYEALVNLLIQLRQPQLSKKPDEKLLSRALTEALPPLSPALIATVAEAFRGLDEERDALRGLEEARAAASAFLTYYRRYATIAAKRKAAGPRLAHSRYEHLGRDLGEAETRQAAAETRLEELDDLLSDLATRQNQLEARRNALQESPEMRSAERLKQAGEEARRLAEHAGRADRDRDRLTVQVDKMRGRADMTRLKADQAVTGLTAAQERTARAARQARLPSTSRGAGLPGESQEAGLPGEPLDRSAAEALATRQEHAVAELERLLHAVAQAEARLAVARREVDRLTGELQASAVRIAAAEEVTATRITELVQAYTLYVAGLTELRLADPDGVLAALAGWANTADGANPAEAAVNDAVRDATAALGRRGAELDAALASARRQARGLGEEIVRLEAGGHDAPPVPHTRGATRDGRPGAPLWRAVDFADAVPAEHRAGLEAALEGAGILDAWLTPAGTLLAEDDTTIVAGASVSGPSCAVVLRPAVDRADPQAAVLPDAAVDAVLAAIGLGPGAATWVAVDGRWGNGVLAGSWHKVSADYIGEGAREAARRARLTALRAELAEVDGQITALGDELAALVVRQDDLAAEQRALPPDAAVREAHVKLAAEHERRGQLATEHGVAERLAQDRQGELGGARERAAEFAGDVGLPVAAAELAEVKAGLAAYRLALAELWPAARAARTAEEAAREATDDLAQARESLTEAAVVAAEAREQAQAAAETYQELTATAGAAVEELFRRLEEVRLLLRERAKQEQQARTDQQQALTERGRAEATSAGLRRQIKEAADTRDDEVREFRAFAATGLMRVALPELDIPDPAAEWAATPAVHLARTVNASLESVDDGEGPWDRVQKKVAEEHKLLSDAMARHGHSVGLTLREGVMVVDVHFQGRTREVPGLVAALGEETEHRARLLSAKEREILENHLLNEVAGTLQELITAAEAEVREMNAELAARPTSTGMRLRLLWKQARNAPEGLDRVRDKLRQIVDAWSLDDRAAVGAFLQERIAREHADNPAAGWTEALTRALDYRIWHEFAIQRLQDGQWRPATGPASGGERVLAASVPLFAAASAHYKSAGNPYTPRLVALDEAFAGVDDDSRAKCLGLLATFDMDVVMTSEREWGCYPSVPGLAICQLTRRDGIDAVLVTPWRWDGRERTRAERPQAMAAAVADPAPEPDPAPASAVQDSLL</sequence>
<feature type="coiled-coil region" evidence="1">
    <location>
        <begin position="442"/>
        <end position="476"/>
    </location>
</feature>
<evidence type="ECO:0000256" key="1">
    <source>
        <dbReference type="SAM" id="Coils"/>
    </source>
</evidence>
<feature type="coiled-coil region" evidence="1">
    <location>
        <begin position="865"/>
        <end position="913"/>
    </location>
</feature>
<dbReference type="PANTHER" id="PTHR45615:SF40">
    <property type="entry name" value="MYOSIN HEAVY CHAIN, NON-MUSCLE"/>
    <property type="match status" value="1"/>
</dbReference>
<name>A0ABW4G5C5_9ACTN</name>
<gene>
    <name evidence="3" type="ORF">ACFSJ0_06055</name>
</gene>
<evidence type="ECO:0000313" key="3">
    <source>
        <dbReference type="EMBL" id="MFD1536587.1"/>
    </source>
</evidence>
<proteinExistence type="predicted"/>
<feature type="region of interest" description="Disordered" evidence="2">
    <location>
        <begin position="1338"/>
        <end position="1372"/>
    </location>
</feature>
<organism evidence="3 4">
    <name type="scientific">Nonomuraea guangzhouensis</name>
    <dbReference type="NCBI Taxonomy" id="1291555"/>
    <lineage>
        <taxon>Bacteria</taxon>
        <taxon>Bacillati</taxon>
        <taxon>Actinomycetota</taxon>
        <taxon>Actinomycetes</taxon>
        <taxon>Streptosporangiales</taxon>
        <taxon>Streptosporangiaceae</taxon>
        <taxon>Nonomuraea</taxon>
    </lineage>
</organism>
<protein>
    <submittedName>
        <fullName evidence="3">TIGR02680 family protein</fullName>
    </submittedName>
</protein>
<dbReference type="Proteomes" id="UP001597097">
    <property type="component" value="Unassembled WGS sequence"/>
</dbReference>
<dbReference type="NCBIfam" id="TIGR02680">
    <property type="entry name" value="TIGR02680 family protein"/>
    <property type="match status" value="1"/>
</dbReference>
<dbReference type="EMBL" id="JBHUCM010000005">
    <property type="protein sequence ID" value="MFD1536587.1"/>
    <property type="molecule type" value="Genomic_DNA"/>
</dbReference>
<feature type="region of interest" description="Disordered" evidence="2">
    <location>
        <begin position="401"/>
        <end position="429"/>
    </location>
</feature>
<reference evidence="4" key="1">
    <citation type="journal article" date="2019" name="Int. J. Syst. Evol. Microbiol.">
        <title>The Global Catalogue of Microorganisms (GCM) 10K type strain sequencing project: providing services to taxonomists for standard genome sequencing and annotation.</title>
        <authorList>
            <consortium name="The Broad Institute Genomics Platform"/>
            <consortium name="The Broad Institute Genome Sequencing Center for Infectious Disease"/>
            <person name="Wu L."/>
            <person name="Ma J."/>
        </authorList>
    </citation>
    <scope>NUCLEOTIDE SEQUENCE [LARGE SCALE GENOMIC DNA]</scope>
    <source>
        <strain evidence="4">CGMCC 1.15399</strain>
    </source>
</reference>
<dbReference type="Pfam" id="PF13558">
    <property type="entry name" value="SbcC_Walker_B"/>
    <property type="match status" value="1"/>
</dbReference>
<feature type="region of interest" description="Disordered" evidence="2">
    <location>
        <begin position="936"/>
        <end position="963"/>
    </location>
</feature>
<dbReference type="RefSeq" id="WP_219530271.1">
    <property type="nucleotide sequence ID" value="NZ_JAHKRM010000008.1"/>
</dbReference>
<accession>A0ABW4G5C5</accession>
<dbReference type="PANTHER" id="PTHR45615">
    <property type="entry name" value="MYOSIN HEAVY CHAIN, NON-MUSCLE"/>
    <property type="match status" value="1"/>
</dbReference>